<evidence type="ECO:0000256" key="1">
    <source>
        <dbReference type="SAM" id="MobiDB-lite"/>
    </source>
</evidence>
<dbReference type="AlphaFoldDB" id="A0A9X8MQP7"/>
<evidence type="ECO:0000313" key="2">
    <source>
        <dbReference type="EMBL" id="SHL46287.1"/>
    </source>
</evidence>
<feature type="region of interest" description="Disordered" evidence="1">
    <location>
        <begin position="136"/>
        <end position="156"/>
    </location>
</feature>
<accession>A0A9X8MQP7</accession>
<protein>
    <submittedName>
        <fullName evidence="2">Uncharacterized protein</fullName>
    </submittedName>
</protein>
<proteinExistence type="predicted"/>
<dbReference type="EMBL" id="FRBK01000004">
    <property type="protein sequence ID" value="SHL46287.1"/>
    <property type="molecule type" value="Genomic_DNA"/>
</dbReference>
<organism evidence="2 3">
    <name type="scientific">Streptomyces yunnanensis</name>
    <dbReference type="NCBI Taxonomy" id="156453"/>
    <lineage>
        <taxon>Bacteria</taxon>
        <taxon>Bacillati</taxon>
        <taxon>Actinomycetota</taxon>
        <taxon>Actinomycetes</taxon>
        <taxon>Kitasatosporales</taxon>
        <taxon>Streptomycetaceae</taxon>
        <taxon>Streptomyces</taxon>
    </lineage>
</organism>
<gene>
    <name evidence="2" type="ORF">SAMN05216268_104381</name>
</gene>
<sequence length="454" mass="48080">MSPSRRRNQNLRALLAEARWTQAALARTVNALAAEIDLDLNYDRTAVAHWLSGTRPAPPVPELIAEALTRRLGRSVSPAAAGLVGEPSAPAGGRLPLSGIPISTALTELCSMENDPARRASARMLPYRKAELAKVAAGSADRAPMPPAPRGEQDAGDDLGVVRLAVRFYSASFDAHGGRRARSALAAYLADDIAPLLREREGHDQRRGLLVEASRLSFLLARMYQDASVHGLAQRHFSTALRLADESGDATARAVVLRGLSAQGLALGHRRIALSAAEAAAATRASDGPARAFLLSQLAVAQAACGRHRAARESLGRAENALARGEGSGAAEPFTAYSSGSLEFQTAEVLRYTGDLPAARAALANSLARRSDQDHRGMALSFAQHAEILVGLGHVEEACASWNSFLDHHVHLRSGAADLAAGRLRQLLTPFRNLPVATAVLHRAFAVTSPSQHS</sequence>
<reference evidence="3" key="1">
    <citation type="submission" date="2016-11" db="EMBL/GenBank/DDBJ databases">
        <authorList>
            <person name="Jaros S."/>
            <person name="Januszkiewicz K."/>
            <person name="Wedrychowicz H."/>
        </authorList>
    </citation>
    <scope>NUCLEOTIDE SEQUENCE [LARGE SCALE GENOMIC DNA]</scope>
    <source>
        <strain evidence="3">CGMCC 4.3555</strain>
    </source>
</reference>
<name>A0A9X8MQP7_9ACTN</name>
<comment type="caution">
    <text evidence="2">The sequence shown here is derived from an EMBL/GenBank/DDBJ whole genome shotgun (WGS) entry which is preliminary data.</text>
</comment>
<evidence type="ECO:0000313" key="3">
    <source>
        <dbReference type="Proteomes" id="UP000184388"/>
    </source>
</evidence>
<dbReference type="Proteomes" id="UP000184388">
    <property type="component" value="Unassembled WGS sequence"/>
</dbReference>